<dbReference type="PRINTS" id="PR00143">
    <property type="entry name" value="CITRTSNTHASE"/>
</dbReference>
<evidence type="ECO:0000256" key="2">
    <source>
        <dbReference type="ARBA" id="ARBA00022679"/>
    </source>
</evidence>
<dbReference type="InterPro" id="IPR036969">
    <property type="entry name" value="Citrate_synthase_sf"/>
</dbReference>
<dbReference type="Proteomes" id="UP000288805">
    <property type="component" value="Unassembled WGS sequence"/>
</dbReference>
<evidence type="ECO:0000313" key="5">
    <source>
        <dbReference type="Proteomes" id="UP000288805"/>
    </source>
</evidence>
<organism evidence="4 5">
    <name type="scientific">Vitis vinifera</name>
    <name type="common">Grape</name>
    <dbReference type="NCBI Taxonomy" id="29760"/>
    <lineage>
        <taxon>Eukaryota</taxon>
        <taxon>Viridiplantae</taxon>
        <taxon>Streptophyta</taxon>
        <taxon>Embryophyta</taxon>
        <taxon>Tracheophyta</taxon>
        <taxon>Spermatophyta</taxon>
        <taxon>Magnoliopsida</taxon>
        <taxon>eudicotyledons</taxon>
        <taxon>Gunneridae</taxon>
        <taxon>Pentapetalae</taxon>
        <taxon>rosids</taxon>
        <taxon>Vitales</taxon>
        <taxon>Vitaceae</taxon>
        <taxon>Viteae</taxon>
        <taxon>Vitis</taxon>
    </lineage>
</organism>
<accession>A0A438IPB6</accession>
<comment type="caution">
    <text evidence="4">The sequence shown here is derived from an EMBL/GenBank/DDBJ whole genome shotgun (WGS) entry which is preliminary data.</text>
</comment>
<evidence type="ECO:0000256" key="3">
    <source>
        <dbReference type="RuleBase" id="RU000441"/>
    </source>
</evidence>
<dbReference type="InterPro" id="IPR002020">
    <property type="entry name" value="Citrate_synthase"/>
</dbReference>
<proteinExistence type="inferred from homology"/>
<dbReference type="InterPro" id="IPR019810">
    <property type="entry name" value="Citrate_synthase_AS"/>
</dbReference>
<sequence length="256" mass="28538">MCRLSFLSEEVGQDLYQSKQVRDKQIARVLGKAPTIAAAAYLRMAGRPPVLPSSSFSYSENFLYMLDSLSNRSYKPNPRLARVLDILFILHAEHEMNCSTAAARHLSSSGVDVYTALAGAVGALYGPLHGGANEAVLKMLSEIGTIENIPEFIEGVKNRKRKMSGFGHRVYKNYDPRAKVIKKLAEEVFSIVGRDPLIEVFLTPNLSSFMKQQICLFHVFMLNLLITCLVGTGINHEPTILLINWLIEVTYDTSTR</sequence>
<dbReference type="OrthoDB" id="435022at2759"/>
<dbReference type="PROSITE" id="PS00480">
    <property type="entry name" value="CITRATE_SYNTHASE"/>
    <property type="match status" value="1"/>
</dbReference>
<gene>
    <name evidence="4" type="primary">CYSZ_2</name>
    <name evidence="4" type="ORF">CK203_032229</name>
</gene>
<evidence type="ECO:0000313" key="4">
    <source>
        <dbReference type="EMBL" id="RVW98563.1"/>
    </source>
</evidence>
<keyword evidence="2 3" id="KW-0808">Transferase</keyword>
<reference evidence="4 5" key="1">
    <citation type="journal article" date="2018" name="PLoS Genet.">
        <title>Population sequencing reveals clonal diversity and ancestral inbreeding in the grapevine cultivar Chardonnay.</title>
        <authorList>
            <person name="Roach M.J."/>
            <person name="Johnson D.L."/>
            <person name="Bohlmann J."/>
            <person name="van Vuuren H.J."/>
            <person name="Jones S.J."/>
            <person name="Pretorius I.S."/>
            <person name="Schmidt S.A."/>
            <person name="Borneman A.R."/>
        </authorList>
    </citation>
    <scope>NUCLEOTIDE SEQUENCE [LARGE SCALE GENOMIC DNA]</scope>
    <source>
        <strain evidence="5">cv. Chardonnay</strain>
        <tissue evidence="4">Leaf</tissue>
    </source>
</reference>
<dbReference type="Gene3D" id="1.10.580.10">
    <property type="entry name" value="Citrate Synthase, domain 1"/>
    <property type="match status" value="1"/>
</dbReference>
<evidence type="ECO:0000256" key="1">
    <source>
        <dbReference type="ARBA" id="ARBA00010566"/>
    </source>
</evidence>
<dbReference type="InterPro" id="IPR016142">
    <property type="entry name" value="Citrate_synth-like_lrg_a-sub"/>
</dbReference>
<dbReference type="AlphaFoldDB" id="A0A438IPB6"/>
<name>A0A438IPB6_VITVI</name>
<dbReference type="Pfam" id="PF00285">
    <property type="entry name" value="Citrate_synt"/>
    <property type="match status" value="1"/>
</dbReference>
<dbReference type="PANTHER" id="PTHR11739">
    <property type="entry name" value="CITRATE SYNTHASE"/>
    <property type="match status" value="1"/>
</dbReference>
<dbReference type="GO" id="GO:0046912">
    <property type="term" value="F:acyltransferase activity, acyl groups converted into alkyl on transfer"/>
    <property type="evidence" value="ECO:0007669"/>
    <property type="project" value="InterPro"/>
</dbReference>
<dbReference type="EMBL" id="QGNW01000092">
    <property type="protein sequence ID" value="RVW98563.1"/>
    <property type="molecule type" value="Genomic_DNA"/>
</dbReference>
<dbReference type="SUPFAM" id="SSF48256">
    <property type="entry name" value="Citrate synthase"/>
    <property type="match status" value="1"/>
</dbReference>
<protein>
    <recommendedName>
        <fullName evidence="3">Citrate synthase</fullName>
    </recommendedName>
</protein>
<dbReference type="PANTHER" id="PTHR11739:SF4">
    <property type="entry name" value="CITRATE SYNTHASE, PEROXISOMAL"/>
    <property type="match status" value="1"/>
</dbReference>
<comment type="similarity">
    <text evidence="1 3">Belongs to the citrate synthase family.</text>
</comment>